<evidence type="ECO:0000256" key="2">
    <source>
        <dbReference type="SAM" id="Phobius"/>
    </source>
</evidence>
<feature type="transmembrane region" description="Helical" evidence="2">
    <location>
        <begin position="25"/>
        <end position="44"/>
    </location>
</feature>
<dbReference type="EMBL" id="QPKB01000004">
    <property type="protein sequence ID" value="RWR82352.1"/>
    <property type="molecule type" value="Genomic_DNA"/>
</dbReference>
<comment type="caution">
    <text evidence="3">The sequence shown here is derived from an EMBL/GenBank/DDBJ whole genome shotgun (WGS) entry which is preliminary data.</text>
</comment>
<evidence type="ECO:0000313" key="3">
    <source>
        <dbReference type="EMBL" id="RWR82352.1"/>
    </source>
</evidence>
<protein>
    <submittedName>
        <fullName evidence="3">Uncharacterized protein</fullName>
    </submittedName>
</protein>
<keyword evidence="4" id="KW-1185">Reference proteome</keyword>
<organism evidence="3 4">
    <name type="scientific">Cinnamomum micranthum f. kanehirae</name>
    <dbReference type="NCBI Taxonomy" id="337451"/>
    <lineage>
        <taxon>Eukaryota</taxon>
        <taxon>Viridiplantae</taxon>
        <taxon>Streptophyta</taxon>
        <taxon>Embryophyta</taxon>
        <taxon>Tracheophyta</taxon>
        <taxon>Spermatophyta</taxon>
        <taxon>Magnoliopsida</taxon>
        <taxon>Magnoliidae</taxon>
        <taxon>Laurales</taxon>
        <taxon>Lauraceae</taxon>
        <taxon>Cinnamomum</taxon>
    </lineage>
</organism>
<feature type="region of interest" description="Disordered" evidence="1">
    <location>
        <begin position="54"/>
        <end position="80"/>
    </location>
</feature>
<evidence type="ECO:0000256" key="1">
    <source>
        <dbReference type="SAM" id="MobiDB-lite"/>
    </source>
</evidence>
<reference evidence="3 4" key="1">
    <citation type="journal article" date="2019" name="Nat. Plants">
        <title>Stout camphor tree genome fills gaps in understanding of flowering plant genome evolution.</title>
        <authorList>
            <person name="Chaw S.M."/>
            <person name="Liu Y.C."/>
            <person name="Wu Y.W."/>
            <person name="Wang H.Y."/>
            <person name="Lin C.I."/>
            <person name="Wu C.S."/>
            <person name="Ke H.M."/>
            <person name="Chang L.Y."/>
            <person name="Hsu C.Y."/>
            <person name="Yang H.T."/>
            <person name="Sudianto E."/>
            <person name="Hsu M.H."/>
            <person name="Wu K.P."/>
            <person name="Wang L.N."/>
            <person name="Leebens-Mack J.H."/>
            <person name="Tsai I.J."/>
        </authorList>
    </citation>
    <scope>NUCLEOTIDE SEQUENCE [LARGE SCALE GENOMIC DNA]</scope>
    <source>
        <strain evidence="4">cv. Chaw 1501</strain>
        <tissue evidence="3">Young leaves</tissue>
    </source>
</reference>
<keyword evidence="2" id="KW-1133">Transmembrane helix</keyword>
<dbReference type="Proteomes" id="UP000283530">
    <property type="component" value="Unassembled WGS sequence"/>
</dbReference>
<feature type="compositionally biased region" description="Basic and acidic residues" evidence="1">
    <location>
        <begin position="62"/>
        <end position="77"/>
    </location>
</feature>
<gene>
    <name evidence="3" type="ORF">CKAN_01106800</name>
</gene>
<evidence type="ECO:0000313" key="4">
    <source>
        <dbReference type="Proteomes" id="UP000283530"/>
    </source>
</evidence>
<name>A0A3S3MLU3_9MAGN</name>
<proteinExistence type="predicted"/>
<dbReference type="AlphaFoldDB" id="A0A3S3MLU3"/>
<keyword evidence="2" id="KW-0812">Transmembrane</keyword>
<keyword evidence="2" id="KW-0472">Membrane</keyword>
<dbReference type="OrthoDB" id="10511041at2759"/>
<sequence length="106" mass="12247">MLCGPMAHLLTMSCRSGPINVGQPVFLLFLCFFLLFLLAFKFLINIFNSISFFYTTPKPKHTHTERERERGDSKQQGRDSPSIFAASFAFNRLRFVIQGFRSFEKS</sequence>
<accession>A0A3S3MLU3</accession>